<dbReference type="Proteomes" id="UP000189433">
    <property type="component" value="Unassembled WGS sequence"/>
</dbReference>
<dbReference type="InterPro" id="IPR003423">
    <property type="entry name" value="OMP_efflux"/>
</dbReference>
<dbReference type="SUPFAM" id="SSF56954">
    <property type="entry name" value="Outer membrane efflux proteins (OEP)"/>
    <property type="match status" value="1"/>
</dbReference>
<dbReference type="GO" id="GO:0015562">
    <property type="term" value="F:efflux transmembrane transporter activity"/>
    <property type="evidence" value="ECO:0007669"/>
    <property type="project" value="InterPro"/>
</dbReference>
<organism evidence="4 5">
    <name type="scientific">Rodentibacter rarus</name>
    <dbReference type="NCBI Taxonomy" id="1908260"/>
    <lineage>
        <taxon>Bacteria</taxon>
        <taxon>Pseudomonadati</taxon>
        <taxon>Pseudomonadota</taxon>
        <taxon>Gammaproteobacteria</taxon>
        <taxon>Pasteurellales</taxon>
        <taxon>Pasteurellaceae</taxon>
        <taxon>Rodentibacter</taxon>
    </lineage>
</organism>
<feature type="chain" id="PRO_5011820993" description="Transporter" evidence="2">
    <location>
        <begin position="22"/>
        <end position="463"/>
    </location>
</feature>
<dbReference type="InterPro" id="IPR010131">
    <property type="entry name" value="MdtP/NodT-like"/>
</dbReference>
<dbReference type="Gene3D" id="2.20.200.10">
    <property type="entry name" value="Outer membrane efflux proteins (OEP)"/>
    <property type="match status" value="1"/>
</dbReference>
<keyword evidence="5" id="KW-1185">Reference proteome</keyword>
<proteinExistence type="inferred from homology"/>
<dbReference type="Pfam" id="PF02321">
    <property type="entry name" value="OEP"/>
    <property type="match status" value="2"/>
</dbReference>
<feature type="signal peptide" evidence="2">
    <location>
        <begin position="1"/>
        <end position="21"/>
    </location>
</feature>
<dbReference type="PANTHER" id="PTHR30203:SF32">
    <property type="entry name" value="CATION EFFLUX SYSTEM PROTEIN CUSC"/>
    <property type="match status" value="1"/>
</dbReference>
<dbReference type="OrthoDB" id="9770517at2"/>
<evidence type="ECO:0000256" key="1">
    <source>
        <dbReference type="ARBA" id="ARBA00007613"/>
    </source>
</evidence>
<accession>A0A1V3IHJ1</accession>
<reference evidence="4 5" key="1">
    <citation type="submission" date="2016-10" db="EMBL/GenBank/DDBJ databases">
        <title>Rodentibacter gen. nov. and new species.</title>
        <authorList>
            <person name="Christensen H."/>
        </authorList>
    </citation>
    <scope>NUCLEOTIDE SEQUENCE [LARGE SCALE GENOMIC DNA]</scope>
    <source>
        <strain evidence="4 5">CCUG17206</strain>
    </source>
</reference>
<dbReference type="STRING" id="1908260.BKK50_09690"/>
<feature type="compositionally biased region" description="Low complexity" evidence="3">
    <location>
        <begin position="112"/>
        <end position="122"/>
    </location>
</feature>
<evidence type="ECO:0000313" key="5">
    <source>
        <dbReference type="Proteomes" id="UP000189433"/>
    </source>
</evidence>
<comment type="caution">
    <text evidence="4">The sequence shown here is derived from an EMBL/GenBank/DDBJ whole genome shotgun (WGS) entry which is preliminary data.</text>
</comment>
<dbReference type="NCBIfam" id="NF047721">
    <property type="entry name" value="ToxDrgExpTdeA"/>
    <property type="match status" value="1"/>
</dbReference>
<dbReference type="PANTHER" id="PTHR30203">
    <property type="entry name" value="OUTER MEMBRANE CATION EFFLUX PROTEIN"/>
    <property type="match status" value="1"/>
</dbReference>
<sequence>MLKMKKLTLALVMATTLAGCANIGDSYQASLEDYQKYEEITKQFNVKENWWALYNDTQLNRVVEQALLNNKDLAKAAVAVNRALYNANLVGANLVPSFSGSTSSDAKRRIDTSAGMTASSTSTSTVSHTGSLNVAYTLDLWRRLADSADAAEWTHKATAQDLEATKLSLINSVVTTYYQIAYLNDAITTTEESIKYYNDISNIMQRRLSQGVADAASVDQAQQSVLTARNNLINYQTQRKTAEQTLRNLLNLKPEEALNITFPHILNVKNVGVNLNVPVSVIANRPDVKGNQYRLSSAFKNAKTTQKSWFPEITLGGSLSSTGNKVGNALHSPVAAGTLGISLPFLNWNTVKWNVKISEADYETARLNYEQSITTALNDVDTNYFAFTQAQSAFANQQKTFNYNKRITQYYRNRYNAGVSELREWLNAANTEKTSQLAILQAKYSLIQAENAVYSSMAGYYSR</sequence>
<name>A0A1V3IHJ1_9PAST</name>
<dbReference type="AlphaFoldDB" id="A0A1V3IHJ1"/>
<dbReference type="EMBL" id="MLHJ01000102">
    <property type="protein sequence ID" value="OOF40460.1"/>
    <property type="molecule type" value="Genomic_DNA"/>
</dbReference>
<dbReference type="PROSITE" id="PS51257">
    <property type="entry name" value="PROKAR_LIPOPROTEIN"/>
    <property type="match status" value="1"/>
</dbReference>
<keyword evidence="2" id="KW-0472">Membrane</keyword>
<feature type="region of interest" description="Disordered" evidence="3">
    <location>
        <begin position="99"/>
        <end position="122"/>
    </location>
</feature>
<evidence type="ECO:0000256" key="2">
    <source>
        <dbReference type="RuleBase" id="RU362097"/>
    </source>
</evidence>
<dbReference type="Gene3D" id="1.20.1600.10">
    <property type="entry name" value="Outer membrane efflux proteins (OEP)"/>
    <property type="match status" value="1"/>
</dbReference>
<protein>
    <recommendedName>
        <fullName evidence="6">Transporter</fullName>
    </recommendedName>
</protein>
<dbReference type="RefSeq" id="WP_077417644.1">
    <property type="nucleotide sequence ID" value="NZ_MLHJ01000102.1"/>
</dbReference>
<dbReference type="GO" id="GO:0016020">
    <property type="term" value="C:membrane"/>
    <property type="evidence" value="ECO:0007669"/>
    <property type="project" value="InterPro"/>
</dbReference>
<evidence type="ECO:0008006" key="6">
    <source>
        <dbReference type="Google" id="ProtNLM"/>
    </source>
</evidence>
<evidence type="ECO:0000313" key="4">
    <source>
        <dbReference type="EMBL" id="OOF40460.1"/>
    </source>
</evidence>
<comment type="similarity">
    <text evidence="1 2">Belongs to the outer membrane factor (OMF) (TC 1.B.17) family.</text>
</comment>
<keyword evidence="2" id="KW-0812">Transmembrane</keyword>
<gene>
    <name evidence="4" type="ORF">BKK50_09690</name>
</gene>
<keyword evidence="2" id="KW-0732">Signal</keyword>
<evidence type="ECO:0000256" key="3">
    <source>
        <dbReference type="SAM" id="MobiDB-lite"/>
    </source>
</evidence>
<keyword evidence="2" id="KW-0449">Lipoprotein</keyword>
<dbReference type="NCBIfam" id="TIGR01845">
    <property type="entry name" value="outer_NodT"/>
    <property type="match status" value="1"/>
</dbReference>